<evidence type="ECO:0000256" key="1">
    <source>
        <dbReference type="SAM" id="Phobius"/>
    </source>
</evidence>
<comment type="caution">
    <text evidence="2">The sequence shown here is derived from an EMBL/GenBank/DDBJ whole genome shotgun (WGS) entry which is preliminary data.</text>
</comment>
<dbReference type="AlphaFoldDB" id="A0A8H6RWM4"/>
<feature type="transmembrane region" description="Helical" evidence="1">
    <location>
        <begin position="15"/>
        <end position="36"/>
    </location>
</feature>
<feature type="transmembrane region" description="Helical" evidence="1">
    <location>
        <begin position="462"/>
        <end position="485"/>
    </location>
</feature>
<feature type="transmembrane region" description="Helical" evidence="1">
    <location>
        <begin position="48"/>
        <end position="70"/>
    </location>
</feature>
<feature type="transmembrane region" description="Helical" evidence="1">
    <location>
        <begin position="398"/>
        <end position="416"/>
    </location>
</feature>
<sequence>MSPSWWVDEATTRGTYTLVSSCVFTLGLCVWTAIHLNIPEPAAGARQFMRKILWLGVGLMAPEIVTFIAWNQYSSAQRVVNQLARSKWKKKTVSIWRSFRKLVGLGGRSEVPDVEINAPLPPFGADWELIHVKRRTLTPDGLLFLAERAPAVMTRISKEDIKDKSKADGLAKLLVALQAGWFCLQCIARGARHLPISLLEITTGAHALYTLFTYLLWAKKPMNISVPTILPAPTMPPSDIPKFQQLCAYMYMCSSLSGKLALKHPNKAVASYMARTPECQWVSVERNAVLSSAVPPATRDGNVVLGRGSSADTLPGTGLRFIRTNDYRFDITRRVLDRKPGLPSDSLYLAPEGVLRWRLAWELVKTDTTLDLKPTEFFVLRSSNVPTYESWEYASKRMILGFTVAEIFYGLIHAAGWNATFSSSWMQLFWRVASCFISGGGLLLGGAFAWAVGETSWYSETFSAVVVVGTFEFVIRMFLLVEAVLNVGALPRGVYLLPNWSVFIPHWG</sequence>
<keyword evidence="1" id="KW-0812">Transmembrane</keyword>
<dbReference type="RefSeq" id="XP_037213176.1">
    <property type="nucleotide sequence ID" value="XM_037370175.1"/>
</dbReference>
<keyword evidence="1" id="KW-0472">Membrane</keyword>
<dbReference type="GeneID" id="59352691"/>
<dbReference type="Proteomes" id="UP000636479">
    <property type="component" value="Unassembled WGS sequence"/>
</dbReference>
<keyword evidence="1" id="KW-1133">Transmembrane helix</keyword>
<evidence type="ECO:0000313" key="2">
    <source>
        <dbReference type="EMBL" id="KAF7289145.1"/>
    </source>
</evidence>
<reference evidence="2" key="1">
    <citation type="submission" date="2020-05" db="EMBL/GenBank/DDBJ databases">
        <title>Mycena genomes resolve the evolution of fungal bioluminescence.</title>
        <authorList>
            <person name="Tsai I.J."/>
        </authorList>
    </citation>
    <scope>NUCLEOTIDE SEQUENCE</scope>
    <source>
        <strain evidence="2">171206Taipei</strain>
    </source>
</reference>
<evidence type="ECO:0000313" key="3">
    <source>
        <dbReference type="Proteomes" id="UP000636479"/>
    </source>
</evidence>
<dbReference type="PANTHER" id="PTHR35043:SF7">
    <property type="entry name" value="TRANSCRIPTION FACTOR DOMAIN-CONTAINING PROTEIN"/>
    <property type="match status" value="1"/>
</dbReference>
<feature type="transmembrane region" description="Helical" evidence="1">
    <location>
        <begin position="428"/>
        <end position="450"/>
    </location>
</feature>
<dbReference type="EMBL" id="JACAZF010000017">
    <property type="protein sequence ID" value="KAF7289145.1"/>
    <property type="molecule type" value="Genomic_DNA"/>
</dbReference>
<protein>
    <submittedName>
        <fullName evidence="2">Uncharacterized protein</fullName>
    </submittedName>
</protein>
<dbReference type="OrthoDB" id="3029001at2759"/>
<accession>A0A8H6RWM4</accession>
<dbReference type="PANTHER" id="PTHR35043">
    <property type="entry name" value="TRANSCRIPTION FACTOR DOMAIN-CONTAINING PROTEIN"/>
    <property type="match status" value="1"/>
</dbReference>
<proteinExistence type="predicted"/>
<keyword evidence="3" id="KW-1185">Reference proteome</keyword>
<gene>
    <name evidence="2" type="ORF">MIND_01375500</name>
</gene>
<name>A0A8H6RWM4_9AGAR</name>
<organism evidence="2 3">
    <name type="scientific">Mycena indigotica</name>
    <dbReference type="NCBI Taxonomy" id="2126181"/>
    <lineage>
        <taxon>Eukaryota</taxon>
        <taxon>Fungi</taxon>
        <taxon>Dikarya</taxon>
        <taxon>Basidiomycota</taxon>
        <taxon>Agaricomycotina</taxon>
        <taxon>Agaricomycetes</taxon>
        <taxon>Agaricomycetidae</taxon>
        <taxon>Agaricales</taxon>
        <taxon>Marasmiineae</taxon>
        <taxon>Mycenaceae</taxon>
        <taxon>Mycena</taxon>
    </lineage>
</organism>